<dbReference type="eggNOG" id="COG0671">
    <property type="taxonomic scope" value="Bacteria"/>
</dbReference>
<keyword evidence="1" id="KW-0472">Membrane</keyword>
<dbReference type="Pfam" id="PF01569">
    <property type="entry name" value="PAP2"/>
    <property type="match status" value="1"/>
</dbReference>
<keyword evidence="4" id="KW-1185">Reference proteome</keyword>
<proteinExistence type="predicted"/>
<feature type="transmembrane region" description="Helical" evidence="1">
    <location>
        <begin position="84"/>
        <end position="103"/>
    </location>
</feature>
<evidence type="ECO:0000256" key="1">
    <source>
        <dbReference type="SAM" id="Phobius"/>
    </source>
</evidence>
<gene>
    <name evidence="3" type="ORF">N865_18975</name>
</gene>
<feature type="transmembrane region" description="Helical" evidence="1">
    <location>
        <begin position="110"/>
        <end position="128"/>
    </location>
</feature>
<evidence type="ECO:0000313" key="4">
    <source>
        <dbReference type="Proteomes" id="UP000019489"/>
    </source>
</evidence>
<feature type="transmembrane region" description="Helical" evidence="1">
    <location>
        <begin position="42"/>
        <end position="64"/>
    </location>
</feature>
<accession>W9GB46</accession>
<dbReference type="InterPro" id="IPR036938">
    <property type="entry name" value="PAP2/HPO_sf"/>
</dbReference>
<dbReference type="AlphaFoldDB" id="W9GB46"/>
<dbReference type="Proteomes" id="UP000019489">
    <property type="component" value="Unassembled WGS sequence"/>
</dbReference>
<reference evidence="3 4" key="1">
    <citation type="submission" date="2013-08" db="EMBL/GenBank/DDBJ databases">
        <title>Intrasporangium oryzae NRRL B-24470.</title>
        <authorList>
            <person name="Liu H."/>
            <person name="Wang G."/>
        </authorList>
    </citation>
    <scope>NUCLEOTIDE SEQUENCE [LARGE SCALE GENOMIC DNA]</scope>
    <source>
        <strain evidence="3 4">NRRL B-24470</strain>
    </source>
</reference>
<name>W9GB46_9MICO</name>
<dbReference type="Gene3D" id="1.20.144.10">
    <property type="entry name" value="Phosphatidic acid phosphatase type 2/haloperoxidase"/>
    <property type="match status" value="1"/>
</dbReference>
<dbReference type="SUPFAM" id="SSF48317">
    <property type="entry name" value="Acid phosphatase/Vanadium-dependent haloperoxidase"/>
    <property type="match status" value="1"/>
</dbReference>
<comment type="caution">
    <text evidence="3">The sequence shown here is derived from an EMBL/GenBank/DDBJ whole genome shotgun (WGS) entry which is preliminary data.</text>
</comment>
<protein>
    <submittedName>
        <fullName evidence="3">UDP-diphosphatase</fullName>
    </submittedName>
</protein>
<dbReference type="EMBL" id="AWSA01000003">
    <property type="protein sequence ID" value="EWT03305.1"/>
    <property type="molecule type" value="Genomic_DNA"/>
</dbReference>
<dbReference type="PANTHER" id="PTHR14969:SF13">
    <property type="entry name" value="AT30094P"/>
    <property type="match status" value="1"/>
</dbReference>
<dbReference type="InterPro" id="IPR000326">
    <property type="entry name" value="PAP2/HPO"/>
</dbReference>
<evidence type="ECO:0000313" key="3">
    <source>
        <dbReference type="EMBL" id="EWT03305.1"/>
    </source>
</evidence>
<keyword evidence="1" id="KW-0812">Transmembrane</keyword>
<organism evidence="3 4">
    <name type="scientific">Intrasporangium oryzae NRRL B-24470</name>
    <dbReference type="NCBI Taxonomy" id="1386089"/>
    <lineage>
        <taxon>Bacteria</taxon>
        <taxon>Bacillati</taxon>
        <taxon>Actinomycetota</taxon>
        <taxon>Actinomycetes</taxon>
        <taxon>Micrococcales</taxon>
        <taxon>Intrasporangiaceae</taxon>
        <taxon>Intrasporangium</taxon>
    </lineage>
</organism>
<keyword evidence="1" id="KW-1133">Transmembrane helix</keyword>
<feature type="transmembrane region" description="Helical" evidence="1">
    <location>
        <begin position="134"/>
        <end position="156"/>
    </location>
</feature>
<evidence type="ECO:0000259" key="2">
    <source>
        <dbReference type="SMART" id="SM00014"/>
    </source>
</evidence>
<dbReference type="PANTHER" id="PTHR14969">
    <property type="entry name" value="SPHINGOSINE-1-PHOSPHATE PHOSPHOHYDROLASE"/>
    <property type="match status" value="1"/>
</dbReference>
<sequence>MGHPFPVQTLIVLMATYGLFLIVAGAAFAWLRAGWTDRTRMVVAGVVALVAVGVLIKAGSMLWTDPRPFVVDGRPPMIAHPADNGFPSDHSAMAAVVAGTVLWWRRRLGLALLVLAVLVAASRVAARVHHVPDVTAGLAFGLVAAAVGVIVSGLLVSRSWWPVRDRAAKRSVDGSADGSAAPQTSA</sequence>
<feature type="transmembrane region" description="Helical" evidence="1">
    <location>
        <begin position="6"/>
        <end position="30"/>
    </location>
</feature>
<dbReference type="STRING" id="1386089.N865_18975"/>
<feature type="domain" description="Phosphatidic acid phosphatase type 2/haloperoxidase" evidence="2">
    <location>
        <begin position="39"/>
        <end position="149"/>
    </location>
</feature>
<dbReference type="SMART" id="SM00014">
    <property type="entry name" value="acidPPc"/>
    <property type="match status" value="1"/>
</dbReference>